<gene>
    <name evidence="1" type="ORF">HGA13_21470</name>
</gene>
<name>A0A846XGY2_9NOCA</name>
<reference evidence="1 2" key="1">
    <citation type="submission" date="2020-04" db="EMBL/GenBank/DDBJ databases">
        <title>MicrobeNet Type strains.</title>
        <authorList>
            <person name="Nicholson A.C."/>
        </authorList>
    </citation>
    <scope>NUCLEOTIDE SEQUENCE [LARGE SCALE GENOMIC DNA]</scope>
    <source>
        <strain evidence="1 2">DSM 45078</strain>
    </source>
</reference>
<organism evidence="1 2">
    <name type="scientific">Nocardia speluncae</name>
    <dbReference type="NCBI Taxonomy" id="419477"/>
    <lineage>
        <taxon>Bacteria</taxon>
        <taxon>Bacillati</taxon>
        <taxon>Actinomycetota</taxon>
        <taxon>Actinomycetes</taxon>
        <taxon>Mycobacteriales</taxon>
        <taxon>Nocardiaceae</taxon>
        <taxon>Nocardia</taxon>
    </lineage>
</organism>
<evidence type="ECO:0000313" key="1">
    <source>
        <dbReference type="EMBL" id="NKY35621.1"/>
    </source>
</evidence>
<dbReference type="InterPro" id="IPR050155">
    <property type="entry name" value="HAD-like_hydrolase_sf"/>
</dbReference>
<dbReference type="InterPro" id="IPR036412">
    <property type="entry name" value="HAD-like_sf"/>
</dbReference>
<dbReference type="SUPFAM" id="SSF56784">
    <property type="entry name" value="HAD-like"/>
    <property type="match status" value="1"/>
</dbReference>
<dbReference type="GO" id="GO:0008967">
    <property type="term" value="F:phosphoglycolate phosphatase activity"/>
    <property type="evidence" value="ECO:0007669"/>
    <property type="project" value="TreeGrafter"/>
</dbReference>
<comment type="caution">
    <text evidence="1">The sequence shown here is derived from an EMBL/GenBank/DDBJ whole genome shotgun (WGS) entry which is preliminary data.</text>
</comment>
<dbReference type="PANTHER" id="PTHR43434">
    <property type="entry name" value="PHOSPHOGLYCOLATE PHOSPHATASE"/>
    <property type="match status" value="1"/>
</dbReference>
<accession>A0A846XGY2</accession>
<dbReference type="GO" id="GO:0005829">
    <property type="term" value="C:cytosol"/>
    <property type="evidence" value="ECO:0007669"/>
    <property type="project" value="TreeGrafter"/>
</dbReference>
<dbReference type="Gene3D" id="3.40.50.1000">
    <property type="entry name" value="HAD superfamily/HAD-like"/>
    <property type="match status" value="1"/>
</dbReference>
<dbReference type="GO" id="GO:0006281">
    <property type="term" value="P:DNA repair"/>
    <property type="evidence" value="ECO:0007669"/>
    <property type="project" value="TreeGrafter"/>
</dbReference>
<sequence length="239" mass="25852">MTAARPGLVIWDIDGTLIPADLRWLRRAIARTYALPEPDVVFPAARVHGFTDESIVVETALTSGISRELAEGSVPRFHDELAKVMSEGEAELARDQPAYAGAAESIAELDKHGFVQTVLTGNLRYAAETKLRVAGLDSLLRLDLGAYGSDSRDRLELPAVVADRYLSQFGSPLPSSQTVVVGDAPNDIYCARHAGFRIIVVTHRMKRSELLEHSPDEILDALDPDSVVSAVQSLTGAAH</sequence>
<proteinExistence type="predicted"/>
<dbReference type="EMBL" id="JAAXOO010000005">
    <property type="protein sequence ID" value="NKY35621.1"/>
    <property type="molecule type" value="Genomic_DNA"/>
</dbReference>
<dbReference type="Pfam" id="PF12710">
    <property type="entry name" value="HAD"/>
    <property type="match status" value="1"/>
</dbReference>
<protein>
    <submittedName>
        <fullName evidence="1">HAD hydrolase-like protein</fullName>
    </submittedName>
</protein>
<evidence type="ECO:0000313" key="2">
    <source>
        <dbReference type="Proteomes" id="UP000565715"/>
    </source>
</evidence>
<keyword evidence="1" id="KW-0378">Hydrolase</keyword>
<dbReference type="AlphaFoldDB" id="A0A846XGY2"/>
<dbReference type="Gene3D" id="1.10.150.240">
    <property type="entry name" value="Putative phosphatase, domain 2"/>
    <property type="match status" value="1"/>
</dbReference>
<dbReference type="Proteomes" id="UP000565715">
    <property type="component" value="Unassembled WGS sequence"/>
</dbReference>
<keyword evidence="2" id="KW-1185">Reference proteome</keyword>
<dbReference type="RefSeq" id="WP_068047868.1">
    <property type="nucleotide sequence ID" value="NZ_JAAXOO010000005.1"/>
</dbReference>
<dbReference type="InterPro" id="IPR023198">
    <property type="entry name" value="PGP-like_dom2"/>
</dbReference>
<dbReference type="InterPro" id="IPR023214">
    <property type="entry name" value="HAD_sf"/>
</dbReference>
<dbReference type="PANTHER" id="PTHR43434:SF1">
    <property type="entry name" value="PHOSPHOGLYCOLATE PHOSPHATASE"/>
    <property type="match status" value="1"/>
</dbReference>